<dbReference type="InterPro" id="IPR013321">
    <property type="entry name" value="Arc_rbn_hlx_hlx"/>
</dbReference>
<accession>A0AA86T8S6</accession>
<keyword evidence="3" id="KW-1185">Reference proteome</keyword>
<dbReference type="InterPro" id="IPR010985">
    <property type="entry name" value="Ribbon_hlx_hlx"/>
</dbReference>
<dbReference type="Gene3D" id="1.10.1220.10">
    <property type="entry name" value="Met repressor-like"/>
    <property type="match status" value="1"/>
</dbReference>
<proteinExistence type="predicted"/>
<dbReference type="InterPro" id="IPR012869">
    <property type="entry name" value="RHH_5"/>
</dbReference>
<feature type="domain" description="CopG-like ribbon-helix-helix" evidence="1">
    <location>
        <begin position="6"/>
        <end position="47"/>
    </location>
</feature>
<dbReference type="Proteomes" id="UP001179121">
    <property type="component" value="Chromosome"/>
</dbReference>
<dbReference type="EMBL" id="OX365700">
    <property type="protein sequence ID" value="CAI4032373.1"/>
    <property type="molecule type" value="Genomic_DNA"/>
</dbReference>
<sequence>MPAINPRVNVVLEEPVYEGLRRWAKREGVSLSLKVRDLVKEALEAEEDRALAQLAESREQTFDRHRAKTHFQVWAHLKRRKR</sequence>
<dbReference type="GO" id="GO:0006355">
    <property type="term" value="P:regulation of DNA-templated transcription"/>
    <property type="evidence" value="ECO:0007669"/>
    <property type="project" value="InterPro"/>
</dbReference>
<evidence type="ECO:0000313" key="3">
    <source>
        <dbReference type="Proteomes" id="UP001179121"/>
    </source>
</evidence>
<evidence type="ECO:0000313" key="2">
    <source>
        <dbReference type="EMBL" id="CAI4032373.1"/>
    </source>
</evidence>
<dbReference type="SUPFAM" id="SSF47598">
    <property type="entry name" value="Ribbon-helix-helix"/>
    <property type="match status" value="1"/>
</dbReference>
<dbReference type="KEGG" id="nti:DNFV4_02803"/>
<dbReference type="RefSeq" id="WP_289269102.1">
    <property type="nucleotide sequence ID" value="NZ_OX365700.1"/>
</dbReference>
<name>A0AA86T8S6_9BACT</name>
<gene>
    <name evidence="2" type="ORF">DNFV4_02803</name>
</gene>
<protein>
    <submittedName>
        <fullName evidence="2">Antitoxin, RHH family protein</fullName>
    </submittedName>
</protein>
<organism evidence="2 3">
    <name type="scientific">Nitrospira tepida</name>
    <dbReference type="NCBI Taxonomy" id="2973512"/>
    <lineage>
        <taxon>Bacteria</taxon>
        <taxon>Pseudomonadati</taxon>
        <taxon>Nitrospirota</taxon>
        <taxon>Nitrospiria</taxon>
        <taxon>Nitrospirales</taxon>
        <taxon>Nitrospiraceae</taxon>
        <taxon>Nitrospira</taxon>
    </lineage>
</organism>
<reference evidence="2" key="1">
    <citation type="submission" date="2022-10" db="EMBL/GenBank/DDBJ databases">
        <authorList>
            <person name="Koch H."/>
        </authorList>
    </citation>
    <scope>NUCLEOTIDE SEQUENCE</scope>
    <source>
        <strain evidence="2">DNF</strain>
    </source>
</reference>
<evidence type="ECO:0000259" key="1">
    <source>
        <dbReference type="Pfam" id="PF07878"/>
    </source>
</evidence>
<dbReference type="Pfam" id="PF07878">
    <property type="entry name" value="RHH_5"/>
    <property type="match status" value="1"/>
</dbReference>
<dbReference type="AlphaFoldDB" id="A0AA86T8S6"/>